<organism evidence="2 3">
    <name type="scientific">Suillus fuscotomentosus</name>
    <dbReference type="NCBI Taxonomy" id="1912939"/>
    <lineage>
        <taxon>Eukaryota</taxon>
        <taxon>Fungi</taxon>
        <taxon>Dikarya</taxon>
        <taxon>Basidiomycota</taxon>
        <taxon>Agaricomycotina</taxon>
        <taxon>Agaricomycetes</taxon>
        <taxon>Agaricomycetidae</taxon>
        <taxon>Boletales</taxon>
        <taxon>Suillineae</taxon>
        <taxon>Suillaceae</taxon>
        <taxon>Suillus</taxon>
    </lineage>
</organism>
<dbReference type="RefSeq" id="XP_041226587.1">
    <property type="nucleotide sequence ID" value="XM_041371182.1"/>
</dbReference>
<feature type="compositionally biased region" description="Acidic residues" evidence="1">
    <location>
        <begin position="52"/>
        <end position="67"/>
    </location>
</feature>
<evidence type="ECO:0000313" key="2">
    <source>
        <dbReference type="EMBL" id="KAG1901011.1"/>
    </source>
</evidence>
<dbReference type="AlphaFoldDB" id="A0AAD4E7E2"/>
<sequence length="308" mass="33780">MSVETSKRTRSQLAVPDHVLRLPLARSPLKHARVTSKNQSHSEPNENKEGEGYMDVEEEEDENENDEILLSPKKNKRSSDTCHQDLLSPASHREAKRIKIDPLPALSLLSMGHSVEKTSQSPRKMAEPFVRAATESACHATNGKVKSCFIFSGRARSVPLPTDRVPELDLRTLSPMRSPRKVHNQLKITPVPPPTEVVPISPLTPLSATDEGAPNTENAMDVDTASAMSHFTNVPKFVLKLPDTTNLIVHAESATPRNLITYPSHMSLSPLTPLPPTSFIGRRPAVPSLFAAAVEVRLTLGVECPIEN</sequence>
<gene>
    <name evidence="2" type="ORF">F5891DRAFT_277003</name>
</gene>
<name>A0AAD4E7E2_9AGAM</name>
<proteinExistence type="predicted"/>
<comment type="caution">
    <text evidence="2">The sequence shown here is derived from an EMBL/GenBank/DDBJ whole genome shotgun (WGS) entry which is preliminary data.</text>
</comment>
<keyword evidence="3" id="KW-1185">Reference proteome</keyword>
<dbReference type="Proteomes" id="UP001195769">
    <property type="component" value="Unassembled WGS sequence"/>
</dbReference>
<evidence type="ECO:0000256" key="1">
    <source>
        <dbReference type="SAM" id="MobiDB-lite"/>
    </source>
</evidence>
<accession>A0AAD4E7E2</accession>
<feature type="region of interest" description="Disordered" evidence="1">
    <location>
        <begin position="24"/>
        <end position="83"/>
    </location>
</feature>
<reference evidence="2" key="1">
    <citation type="journal article" date="2020" name="New Phytol.">
        <title>Comparative genomics reveals dynamic genome evolution in host specialist ectomycorrhizal fungi.</title>
        <authorList>
            <person name="Lofgren L.A."/>
            <person name="Nguyen N.H."/>
            <person name="Vilgalys R."/>
            <person name="Ruytinx J."/>
            <person name="Liao H.L."/>
            <person name="Branco S."/>
            <person name="Kuo A."/>
            <person name="LaButti K."/>
            <person name="Lipzen A."/>
            <person name="Andreopoulos W."/>
            <person name="Pangilinan J."/>
            <person name="Riley R."/>
            <person name="Hundley H."/>
            <person name="Na H."/>
            <person name="Barry K."/>
            <person name="Grigoriev I.V."/>
            <person name="Stajich J.E."/>
            <person name="Kennedy P.G."/>
        </authorList>
    </citation>
    <scope>NUCLEOTIDE SEQUENCE</scope>
    <source>
        <strain evidence="2">FC203</strain>
    </source>
</reference>
<protein>
    <submittedName>
        <fullName evidence="2">Uncharacterized protein</fullName>
    </submittedName>
</protein>
<evidence type="ECO:0000313" key="3">
    <source>
        <dbReference type="Proteomes" id="UP001195769"/>
    </source>
</evidence>
<dbReference type="EMBL" id="JABBWK010000024">
    <property type="protein sequence ID" value="KAG1901011.1"/>
    <property type="molecule type" value="Genomic_DNA"/>
</dbReference>
<dbReference type="GeneID" id="64665480"/>